<organism evidence="1 2">
    <name type="scientific">Gongylonema pulchrum</name>
    <dbReference type="NCBI Taxonomy" id="637853"/>
    <lineage>
        <taxon>Eukaryota</taxon>
        <taxon>Metazoa</taxon>
        <taxon>Ecdysozoa</taxon>
        <taxon>Nematoda</taxon>
        <taxon>Chromadorea</taxon>
        <taxon>Rhabditida</taxon>
        <taxon>Spirurina</taxon>
        <taxon>Spiruromorpha</taxon>
        <taxon>Spiruroidea</taxon>
        <taxon>Gongylonematidae</taxon>
        <taxon>Gongylonema</taxon>
    </lineage>
</organism>
<dbReference type="EMBL" id="UYRT01095066">
    <property type="protein sequence ID" value="VDN40005.1"/>
    <property type="molecule type" value="Genomic_DNA"/>
</dbReference>
<protein>
    <submittedName>
        <fullName evidence="1">Uncharacterized protein</fullName>
    </submittedName>
</protein>
<dbReference type="Proteomes" id="UP000271098">
    <property type="component" value="Unassembled WGS sequence"/>
</dbReference>
<name>A0A3P7NBU5_9BILA</name>
<gene>
    <name evidence="1" type="ORF">GPUH_LOCUS22427</name>
</gene>
<dbReference type="AlphaFoldDB" id="A0A3P7NBU5"/>
<reference evidence="1 2" key="1">
    <citation type="submission" date="2018-11" db="EMBL/GenBank/DDBJ databases">
        <authorList>
            <consortium name="Pathogen Informatics"/>
        </authorList>
    </citation>
    <scope>NUCLEOTIDE SEQUENCE [LARGE SCALE GENOMIC DNA]</scope>
</reference>
<keyword evidence="2" id="KW-1185">Reference proteome</keyword>
<dbReference type="OrthoDB" id="6132182at2759"/>
<accession>A0A3P7NBU5</accession>
<evidence type="ECO:0000313" key="2">
    <source>
        <dbReference type="Proteomes" id="UP000271098"/>
    </source>
</evidence>
<sequence length="55" mass="6500">MKMPFKIGRKRDEVLEKLDEIKFTGSDTRIARAVDLALAELTRARRHDAIQVYYY</sequence>
<evidence type="ECO:0000313" key="1">
    <source>
        <dbReference type="EMBL" id="VDN40005.1"/>
    </source>
</evidence>
<proteinExistence type="predicted"/>